<evidence type="ECO:0000313" key="3">
    <source>
        <dbReference type="Proteomes" id="UP000293345"/>
    </source>
</evidence>
<proteinExistence type="predicted"/>
<evidence type="ECO:0000313" key="2">
    <source>
        <dbReference type="EMBL" id="RXZ54726.1"/>
    </source>
</evidence>
<sequence>MKRAYVWLRNRLVGRFFEDSDGVIRFEYGPHATAPISLSLPLDGSWHADAPDSFLDGLRSW</sequence>
<keyword evidence="3" id="KW-1185">Reference proteome</keyword>
<dbReference type="Proteomes" id="UP000293345">
    <property type="component" value="Unassembled WGS sequence"/>
</dbReference>
<name>A0A4Q2K0E5_9ACTN</name>
<dbReference type="InterPro" id="IPR017508">
    <property type="entry name" value="HipA_N1"/>
</dbReference>
<dbReference type="RefSeq" id="WP_129425385.1">
    <property type="nucleotide sequence ID" value="NZ_SDPW01000001.1"/>
</dbReference>
<dbReference type="EMBL" id="SDPW01000001">
    <property type="protein sequence ID" value="RXZ54726.1"/>
    <property type="molecule type" value="Genomic_DNA"/>
</dbReference>
<dbReference type="AlphaFoldDB" id="A0A4Q2K0E5"/>
<accession>A0A4Q2K0E5</accession>
<gene>
    <name evidence="2" type="ORF">ET524_09710</name>
</gene>
<feature type="domain" description="HipA N-terminal subdomain 1" evidence="1">
    <location>
        <begin position="5"/>
        <end position="46"/>
    </location>
</feature>
<organism evidence="2 3">
    <name type="scientific">Senegalimassilia faecalis</name>
    <dbReference type="NCBI Taxonomy" id="2509433"/>
    <lineage>
        <taxon>Bacteria</taxon>
        <taxon>Bacillati</taxon>
        <taxon>Actinomycetota</taxon>
        <taxon>Coriobacteriia</taxon>
        <taxon>Coriobacteriales</taxon>
        <taxon>Coriobacteriaceae</taxon>
        <taxon>Senegalimassilia</taxon>
    </lineage>
</organism>
<protein>
    <recommendedName>
        <fullName evidence="1">HipA N-terminal subdomain 1 domain-containing protein</fullName>
    </recommendedName>
</protein>
<comment type="caution">
    <text evidence="2">The sequence shown here is derived from an EMBL/GenBank/DDBJ whole genome shotgun (WGS) entry which is preliminary data.</text>
</comment>
<evidence type="ECO:0000259" key="1">
    <source>
        <dbReference type="Pfam" id="PF13657"/>
    </source>
</evidence>
<reference evidence="2 3" key="1">
    <citation type="submission" date="2019-01" db="EMBL/GenBank/DDBJ databases">
        <title>Senegalimassilia sp. nov. KGMB04484 isolated human feces.</title>
        <authorList>
            <person name="Han K.-I."/>
            <person name="Kim J.-S."/>
            <person name="Lee K.C."/>
            <person name="Suh M.K."/>
            <person name="Eom M.K."/>
            <person name="Lee J.H."/>
            <person name="Park S.-H."/>
            <person name="Kang S.W."/>
            <person name="Park J.-E."/>
            <person name="Oh B.S."/>
            <person name="Yu S.Y."/>
            <person name="Choi S.-H."/>
            <person name="Lee D.H."/>
            <person name="Yoon H."/>
            <person name="Kim B.-Y."/>
            <person name="Lee J.H."/>
            <person name="Lee J.-S."/>
        </authorList>
    </citation>
    <scope>NUCLEOTIDE SEQUENCE [LARGE SCALE GENOMIC DNA]</scope>
    <source>
        <strain evidence="2 3">KGMB04484</strain>
    </source>
</reference>
<dbReference type="OrthoDB" id="3182374at2"/>
<dbReference type="Pfam" id="PF13657">
    <property type="entry name" value="Couple_hipA"/>
    <property type="match status" value="1"/>
</dbReference>